<feature type="transmembrane region" description="Helical" evidence="6">
    <location>
        <begin position="266"/>
        <end position="285"/>
    </location>
</feature>
<dbReference type="EMBL" id="DXHP01000168">
    <property type="protein sequence ID" value="HIW07146.1"/>
    <property type="molecule type" value="Genomic_DNA"/>
</dbReference>
<reference evidence="8" key="2">
    <citation type="submission" date="2021-04" db="EMBL/GenBank/DDBJ databases">
        <authorList>
            <person name="Gilroy R."/>
        </authorList>
    </citation>
    <scope>NUCLEOTIDE SEQUENCE</scope>
    <source>
        <strain evidence="8">CHK160-9182</strain>
    </source>
</reference>
<dbReference type="InterPro" id="IPR050638">
    <property type="entry name" value="AA-Vitamin_Transporters"/>
</dbReference>
<keyword evidence="2" id="KW-1003">Cell membrane</keyword>
<evidence type="ECO:0000259" key="7">
    <source>
        <dbReference type="Pfam" id="PF00892"/>
    </source>
</evidence>
<feature type="transmembrane region" description="Helical" evidence="6">
    <location>
        <begin position="154"/>
        <end position="170"/>
    </location>
</feature>
<sequence>MNAYFFPFFAVSIWAFNTIVSKLSVGVVDASAMAFYRWFFAFLVLTPFVIHGVWRELRTVRDNIGKIAILGLLRIVIYQSIIYVAVQSVPATTLAIFGGLVPILILLCSTIILRTPLTIWMLFGFVLAFCGVLYLSSKGELSNLGSLQGQTGEFLLLLSSSAYALYTVLVKKWNIQLNTWRFLYLQIGIGLIILFPFFLYQGNYQLSTDGIGLISYAAIPASLLAPYFWLKGVEKIGANRSALFLNLTPLLTISLAVIILKEPIHQYLMIGAGLIIAGIACTFIGSKTRKSV</sequence>
<dbReference type="InterPro" id="IPR037185">
    <property type="entry name" value="EmrE-like"/>
</dbReference>
<evidence type="ECO:0000256" key="2">
    <source>
        <dbReference type="ARBA" id="ARBA00022475"/>
    </source>
</evidence>
<name>A0A9D1Q6P2_9GAMM</name>
<keyword evidence="5 6" id="KW-0472">Membrane</keyword>
<feature type="domain" description="EamA" evidence="7">
    <location>
        <begin position="3"/>
        <end position="136"/>
    </location>
</feature>
<reference evidence="8" key="1">
    <citation type="journal article" date="2021" name="PeerJ">
        <title>Extensive microbial diversity within the chicken gut microbiome revealed by metagenomics and culture.</title>
        <authorList>
            <person name="Gilroy R."/>
            <person name="Ravi A."/>
            <person name="Getino M."/>
            <person name="Pursley I."/>
            <person name="Horton D.L."/>
            <person name="Alikhan N.F."/>
            <person name="Baker D."/>
            <person name="Gharbi K."/>
            <person name="Hall N."/>
            <person name="Watson M."/>
            <person name="Adriaenssens E.M."/>
            <person name="Foster-Nyarko E."/>
            <person name="Jarju S."/>
            <person name="Secka A."/>
            <person name="Antonio M."/>
            <person name="Oren A."/>
            <person name="Chaudhuri R.R."/>
            <person name="La Ragione R."/>
            <person name="Hildebrand F."/>
            <person name="Pallen M.J."/>
        </authorList>
    </citation>
    <scope>NUCLEOTIDE SEQUENCE</scope>
    <source>
        <strain evidence="8">CHK160-9182</strain>
    </source>
</reference>
<dbReference type="Proteomes" id="UP000823934">
    <property type="component" value="Unassembled WGS sequence"/>
</dbReference>
<dbReference type="Pfam" id="PF00892">
    <property type="entry name" value="EamA"/>
    <property type="match status" value="2"/>
</dbReference>
<dbReference type="AlphaFoldDB" id="A0A9D1Q6P2"/>
<dbReference type="SUPFAM" id="SSF103481">
    <property type="entry name" value="Multidrug resistance efflux transporter EmrE"/>
    <property type="match status" value="2"/>
</dbReference>
<keyword evidence="4 6" id="KW-1133">Transmembrane helix</keyword>
<feature type="transmembrane region" description="Helical" evidence="6">
    <location>
        <begin position="211"/>
        <end position="230"/>
    </location>
</feature>
<dbReference type="PANTHER" id="PTHR32322">
    <property type="entry name" value="INNER MEMBRANE TRANSPORTER"/>
    <property type="match status" value="1"/>
</dbReference>
<feature type="transmembrane region" description="Helical" evidence="6">
    <location>
        <begin position="182"/>
        <end position="199"/>
    </location>
</feature>
<accession>A0A9D1Q6P2</accession>
<evidence type="ECO:0000256" key="6">
    <source>
        <dbReference type="SAM" id="Phobius"/>
    </source>
</evidence>
<gene>
    <name evidence="8" type="ORF">H9889_07470</name>
</gene>
<feature type="transmembrane region" description="Helical" evidence="6">
    <location>
        <begin position="34"/>
        <end position="54"/>
    </location>
</feature>
<dbReference type="PANTHER" id="PTHR32322:SF18">
    <property type="entry name" value="S-ADENOSYLMETHIONINE_S-ADENOSYLHOMOCYSTEINE TRANSPORTER"/>
    <property type="match status" value="1"/>
</dbReference>
<evidence type="ECO:0000256" key="5">
    <source>
        <dbReference type="ARBA" id="ARBA00023136"/>
    </source>
</evidence>
<dbReference type="GO" id="GO:0005886">
    <property type="term" value="C:plasma membrane"/>
    <property type="evidence" value="ECO:0007669"/>
    <property type="project" value="UniProtKB-SubCell"/>
</dbReference>
<protein>
    <submittedName>
        <fullName evidence="8">DMT family transporter</fullName>
    </submittedName>
</protein>
<comment type="subcellular location">
    <subcellularLocation>
        <location evidence="1">Cell membrane</location>
        <topology evidence="1">Multi-pass membrane protein</topology>
    </subcellularLocation>
</comment>
<comment type="caution">
    <text evidence="8">The sequence shown here is derived from an EMBL/GenBank/DDBJ whole genome shotgun (WGS) entry which is preliminary data.</text>
</comment>
<feature type="domain" description="EamA" evidence="7">
    <location>
        <begin position="151"/>
        <end position="283"/>
    </location>
</feature>
<feature type="transmembrane region" description="Helical" evidence="6">
    <location>
        <begin position="92"/>
        <end position="112"/>
    </location>
</feature>
<feature type="transmembrane region" description="Helical" evidence="6">
    <location>
        <begin position="117"/>
        <end position="134"/>
    </location>
</feature>
<feature type="transmembrane region" description="Helical" evidence="6">
    <location>
        <begin position="66"/>
        <end position="86"/>
    </location>
</feature>
<evidence type="ECO:0000313" key="8">
    <source>
        <dbReference type="EMBL" id="HIW07146.1"/>
    </source>
</evidence>
<evidence type="ECO:0000256" key="4">
    <source>
        <dbReference type="ARBA" id="ARBA00022989"/>
    </source>
</evidence>
<proteinExistence type="predicted"/>
<evidence type="ECO:0000256" key="1">
    <source>
        <dbReference type="ARBA" id="ARBA00004651"/>
    </source>
</evidence>
<organism evidence="8 9">
    <name type="scientific">Candidatus Ignatzschineria merdigallinarum</name>
    <dbReference type="NCBI Taxonomy" id="2838621"/>
    <lineage>
        <taxon>Bacteria</taxon>
        <taxon>Pseudomonadati</taxon>
        <taxon>Pseudomonadota</taxon>
        <taxon>Gammaproteobacteria</taxon>
        <taxon>Cardiobacteriales</taxon>
        <taxon>Ignatzschineriaceae</taxon>
        <taxon>Ignatzschineria</taxon>
    </lineage>
</organism>
<keyword evidence="3 6" id="KW-0812">Transmembrane</keyword>
<dbReference type="InterPro" id="IPR000620">
    <property type="entry name" value="EamA_dom"/>
</dbReference>
<feature type="transmembrane region" description="Helical" evidence="6">
    <location>
        <begin position="242"/>
        <end position="260"/>
    </location>
</feature>
<evidence type="ECO:0000313" key="9">
    <source>
        <dbReference type="Proteomes" id="UP000823934"/>
    </source>
</evidence>
<evidence type="ECO:0000256" key="3">
    <source>
        <dbReference type="ARBA" id="ARBA00022692"/>
    </source>
</evidence>